<dbReference type="GO" id="GO:0003676">
    <property type="term" value="F:nucleic acid binding"/>
    <property type="evidence" value="ECO:0007669"/>
    <property type="project" value="InterPro"/>
</dbReference>
<dbReference type="EMBL" id="JAKKPZ010000727">
    <property type="protein sequence ID" value="KAI1692710.1"/>
    <property type="molecule type" value="Genomic_DNA"/>
</dbReference>
<dbReference type="SUPFAM" id="SSF54928">
    <property type="entry name" value="RNA-binding domain, RBD"/>
    <property type="match status" value="1"/>
</dbReference>
<evidence type="ECO:0000313" key="2">
    <source>
        <dbReference type="EMBL" id="KAI1692710.1"/>
    </source>
</evidence>
<reference evidence="2" key="1">
    <citation type="submission" date="2022-01" db="EMBL/GenBank/DDBJ databases">
        <title>Genome Sequence Resource for Two Populations of Ditylenchus destructor, the Migratory Endoparasitic Phytonematode.</title>
        <authorList>
            <person name="Zhang H."/>
            <person name="Lin R."/>
            <person name="Xie B."/>
        </authorList>
    </citation>
    <scope>NUCLEOTIDE SEQUENCE</scope>
    <source>
        <strain evidence="2">BazhouSP</strain>
    </source>
</reference>
<dbReference type="InterPro" id="IPR035979">
    <property type="entry name" value="RBD_domain_sf"/>
</dbReference>
<proteinExistence type="predicted"/>
<dbReference type="Proteomes" id="UP001201812">
    <property type="component" value="Unassembled WGS sequence"/>
</dbReference>
<comment type="caution">
    <text evidence="2">The sequence shown here is derived from an EMBL/GenBank/DDBJ whole genome shotgun (WGS) entry which is preliminary data.</text>
</comment>
<name>A0AAD4MG96_9BILA</name>
<evidence type="ECO:0000313" key="3">
    <source>
        <dbReference type="Proteomes" id="UP001201812"/>
    </source>
</evidence>
<keyword evidence="3" id="KW-1185">Reference proteome</keyword>
<protein>
    <submittedName>
        <fullName evidence="2">SUPpressor</fullName>
    </submittedName>
</protein>
<feature type="region of interest" description="Disordered" evidence="1">
    <location>
        <begin position="1"/>
        <end position="20"/>
    </location>
</feature>
<accession>A0AAD4MG96</accession>
<dbReference type="AlphaFoldDB" id="A0AAD4MG96"/>
<evidence type="ECO:0000256" key="1">
    <source>
        <dbReference type="SAM" id="MobiDB-lite"/>
    </source>
</evidence>
<sequence length="70" mass="7677">MTGGRTASAASFSDTDNRKVRPISFNCPVGRIYDVCSLARMVTWLDLQLDKEGKSKGMAVVQYSHPIEAV</sequence>
<organism evidence="2 3">
    <name type="scientific">Ditylenchus destructor</name>
    <dbReference type="NCBI Taxonomy" id="166010"/>
    <lineage>
        <taxon>Eukaryota</taxon>
        <taxon>Metazoa</taxon>
        <taxon>Ecdysozoa</taxon>
        <taxon>Nematoda</taxon>
        <taxon>Chromadorea</taxon>
        <taxon>Rhabditida</taxon>
        <taxon>Tylenchina</taxon>
        <taxon>Tylenchomorpha</taxon>
        <taxon>Sphaerularioidea</taxon>
        <taxon>Anguinidae</taxon>
        <taxon>Anguininae</taxon>
        <taxon>Ditylenchus</taxon>
    </lineage>
</organism>
<gene>
    <name evidence="2" type="ORF">DdX_21104</name>
</gene>